<dbReference type="OrthoDB" id="5143400at2"/>
<gene>
    <name evidence="2" type="ORF">E4099_00085</name>
</gene>
<proteinExistence type="predicted"/>
<reference evidence="2 3" key="1">
    <citation type="submission" date="2019-03" db="EMBL/GenBank/DDBJ databases">
        <authorList>
            <person name="Gonzalez-Pimentel J.L."/>
        </authorList>
    </citation>
    <scope>NUCLEOTIDE SEQUENCE [LARGE SCALE GENOMIC DNA]</scope>
    <source>
        <strain evidence="2 3">JCM 31289</strain>
    </source>
</reference>
<keyword evidence="3" id="KW-1185">Reference proteome</keyword>
<accession>A0A4Z0HG22</accession>
<dbReference type="Proteomes" id="UP000297948">
    <property type="component" value="Unassembled WGS sequence"/>
</dbReference>
<evidence type="ECO:0000313" key="2">
    <source>
        <dbReference type="EMBL" id="TGB19589.1"/>
    </source>
</evidence>
<dbReference type="AlphaFoldDB" id="A0A4Z0HG22"/>
<comment type="caution">
    <text evidence="2">The sequence shown here is derived from an EMBL/GenBank/DDBJ whole genome shotgun (WGS) entry which is preliminary data.</text>
</comment>
<name>A0A4Z0HG22_9ACTN</name>
<evidence type="ECO:0000256" key="1">
    <source>
        <dbReference type="SAM" id="MobiDB-lite"/>
    </source>
</evidence>
<evidence type="ECO:0000313" key="3">
    <source>
        <dbReference type="Proteomes" id="UP000297948"/>
    </source>
</evidence>
<dbReference type="EMBL" id="SRID01000001">
    <property type="protein sequence ID" value="TGB19589.1"/>
    <property type="molecule type" value="Genomic_DNA"/>
</dbReference>
<protein>
    <submittedName>
        <fullName evidence="2">Uncharacterized protein</fullName>
    </submittedName>
</protein>
<sequence length="207" mass="22038">MAQTRPGVRIVLPWGRLGHVALTVADDHRSATGWVQGLATFMGERAAHLSENLPTEQELAGTEGGFDHDLAALQDGSLLFAVRVVLPDVHITTTQAGDGITVRLHDGVSSRAVIHQPAAGPAVARQAGPRRLADEVGQAWRWWEKQGRSHVYDFGMTVRRDGGRSCGAGTRRRARTGGDESRRVHCSAAARPLTLPGPAQASAHVGG</sequence>
<feature type="region of interest" description="Disordered" evidence="1">
    <location>
        <begin position="162"/>
        <end position="184"/>
    </location>
</feature>
<organism evidence="2 3">
    <name type="scientific">Streptomyces palmae</name>
    <dbReference type="NCBI Taxonomy" id="1701085"/>
    <lineage>
        <taxon>Bacteria</taxon>
        <taxon>Bacillati</taxon>
        <taxon>Actinomycetota</taxon>
        <taxon>Actinomycetes</taxon>
        <taxon>Kitasatosporales</taxon>
        <taxon>Streptomycetaceae</taxon>
        <taxon>Streptomyces</taxon>
    </lineage>
</organism>
<dbReference type="RefSeq" id="WP_135336785.1">
    <property type="nucleotide sequence ID" value="NZ_JBHLTX010000013.1"/>
</dbReference>